<proteinExistence type="predicted"/>
<reference evidence="2" key="1">
    <citation type="journal article" date="2020" name="Stud. Mycol.">
        <title>101 Dothideomycetes genomes: a test case for predicting lifestyles and emergence of pathogens.</title>
        <authorList>
            <person name="Haridas S."/>
            <person name="Albert R."/>
            <person name="Binder M."/>
            <person name="Bloem J."/>
            <person name="Labutti K."/>
            <person name="Salamov A."/>
            <person name="Andreopoulos B."/>
            <person name="Baker S."/>
            <person name="Barry K."/>
            <person name="Bills G."/>
            <person name="Bluhm B."/>
            <person name="Cannon C."/>
            <person name="Castanera R."/>
            <person name="Culley D."/>
            <person name="Daum C."/>
            <person name="Ezra D."/>
            <person name="Gonzalez J."/>
            <person name="Henrissat B."/>
            <person name="Kuo A."/>
            <person name="Liang C."/>
            <person name="Lipzen A."/>
            <person name="Lutzoni F."/>
            <person name="Magnuson J."/>
            <person name="Mondo S."/>
            <person name="Nolan M."/>
            <person name="Ohm R."/>
            <person name="Pangilinan J."/>
            <person name="Park H.-J."/>
            <person name="Ramirez L."/>
            <person name="Alfaro M."/>
            <person name="Sun H."/>
            <person name="Tritt A."/>
            <person name="Yoshinaga Y."/>
            <person name="Zwiers L.-H."/>
            <person name="Turgeon B."/>
            <person name="Goodwin S."/>
            <person name="Spatafora J."/>
            <person name="Crous P."/>
            <person name="Grigoriev I."/>
        </authorList>
    </citation>
    <scope>NUCLEOTIDE SEQUENCE</scope>
    <source>
        <strain evidence="2">CBS 122367</strain>
    </source>
</reference>
<evidence type="ECO:0000313" key="2">
    <source>
        <dbReference type="EMBL" id="KAF2681180.1"/>
    </source>
</evidence>
<organism evidence="2 3">
    <name type="scientific">Lentithecium fluviatile CBS 122367</name>
    <dbReference type="NCBI Taxonomy" id="1168545"/>
    <lineage>
        <taxon>Eukaryota</taxon>
        <taxon>Fungi</taxon>
        <taxon>Dikarya</taxon>
        <taxon>Ascomycota</taxon>
        <taxon>Pezizomycotina</taxon>
        <taxon>Dothideomycetes</taxon>
        <taxon>Pleosporomycetidae</taxon>
        <taxon>Pleosporales</taxon>
        <taxon>Massarineae</taxon>
        <taxon>Lentitheciaceae</taxon>
        <taxon>Lentithecium</taxon>
    </lineage>
</organism>
<name>A0A6G1IT72_9PLEO</name>
<dbReference type="EMBL" id="MU005592">
    <property type="protein sequence ID" value="KAF2681180.1"/>
    <property type="molecule type" value="Genomic_DNA"/>
</dbReference>
<protein>
    <submittedName>
        <fullName evidence="2">Uncharacterized protein</fullName>
    </submittedName>
</protein>
<sequence>MPLLCRKRDAAQVFHLGVDNFVATKTQSAVEEKQKQKAAIQSALEKLKADRAAKRRRRESPASAGEASDTSKSSIAEESKAAAVEITPEPEAAVATEPSPPPSTPEEPNVPSSPLPPAAESAPTTTTTTKQRPAPHRSSPETELPKHVARPVIRKPTTSPPSPTPKSSMTTSTMQSRRKPFVPLKLAVPLPGQRRANRIIAAPSNAASTKKKVPKVGLVEEGSVRRHVSEPPNRYQLSTPGRARGRV</sequence>
<dbReference type="Proteomes" id="UP000799291">
    <property type="component" value="Unassembled WGS sequence"/>
</dbReference>
<feature type="compositionally biased region" description="Low complexity" evidence="1">
    <location>
        <begin position="81"/>
        <end position="97"/>
    </location>
</feature>
<evidence type="ECO:0000256" key="1">
    <source>
        <dbReference type="SAM" id="MobiDB-lite"/>
    </source>
</evidence>
<keyword evidence="3" id="KW-1185">Reference proteome</keyword>
<accession>A0A6G1IT72</accession>
<gene>
    <name evidence="2" type="ORF">K458DRAFT_406557</name>
</gene>
<feature type="compositionally biased region" description="Low complexity" evidence="1">
    <location>
        <begin position="118"/>
        <end position="132"/>
    </location>
</feature>
<feature type="compositionally biased region" description="Low complexity" evidence="1">
    <location>
        <begin position="165"/>
        <end position="174"/>
    </location>
</feature>
<dbReference type="AlphaFoldDB" id="A0A6G1IT72"/>
<feature type="region of interest" description="Disordered" evidence="1">
    <location>
        <begin position="197"/>
        <end position="247"/>
    </location>
</feature>
<feature type="region of interest" description="Disordered" evidence="1">
    <location>
        <begin position="47"/>
        <end position="181"/>
    </location>
</feature>
<evidence type="ECO:0000313" key="3">
    <source>
        <dbReference type="Proteomes" id="UP000799291"/>
    </source>
</evidence>